<name>A0A8J2BGY0_9BACT</name>
<reference evidence="1" key="1">
    <citation type="submission" date="2021-02" db="EMBL/GenBank/DDBJ databases">
        <authorList>
            <person name="Cremers G."/>
            <person name="Picone N."/>
        </authorList>
    </citation>
    <scope>NUCLEOTIDE SEQUENCE</scope>
    <source>
        <strain evidence="1">PQ17</strain>
    </source>
</reference>
<comment type="caution">
    <text evidence="1">The sequence shown here is derived from an EMBL/GenBank/DDBJ whole genome shotgun (WGS) entry which is preliminary data.</text>
</comment>
<evidence type="ECO:0000313" key="2">
    <source>
        <dbReference type="Proteomes" id="UP000663859"/>
    </source>
</evidence>
<dbReference type="RefSeq" id="WP_174582854.1">
    <property type="nucleotide sequence ID" value="NZ_CAJNOB010000005.1"/>
</dbReference>
<dbReference type="AlphaFoldDB" id="A0A8J2BGY0"/>
<evidence type="ECO:0000313" key="1">
    <source>
        <dbReference type="EMBL" id="CAF0692987.1"/>
    </source>
</evidence>
<proteinExistence type="predicted"/>
<keyword evidence="2" id="KW-1185">Reference proteome</keyword>
<accession>A0A8J2BGY0</accession>
<protein>
    <submittedName>
        <fullName evidence="1">Uncharacterized protein</fullName>
    </submittedName>
</protein>
<dbReference type="EMBL" id="CAJNOB010000005">
    <property type="protein sequence ID" value="CAF0692987.1"/>
    <property type="molecule type" value="Genomic_DNA"/>
</dbReference>
<gene>
    <name evidence="1" type="ORF">MPNT_130033</name>
</gene>
<organism evidence="1 2">
    <name type="scientific">Candidatus Methylacidithermus pantelleriae</name>
    <dbReference type="NCBI Taxonomy" id="2744239"/>
    <lineage>
        <taxon>Bacteria</taxon>
        <taxon>Pseudomonadati</taxon>
        <taxon>Verrucomicrobiota</taxon>
        <taxon>Methylacidiphilae</taxon>
        <taxon>Methylacidiphilales</taxon>
        <taxon>Methylacidiphilaceae</taxon>
        <taxon>Candidatus Methylacidithermus</taxon>
    </lineage>
</organism>
<sequence>MVETDYAAAQAGLRAELLDRIVSTNPAFLENHIVDLFGCNRLQTITSLRGNNTWEKRR</sequence>
<dbReference type="Proteomes" id="UP000663859">
    <property type="component" value="Unassembled WGS sequence"/>
</dbReference>